<evidence type="ECO:0000313" key="2">
    <source>
        <dbReference type="Proteomes" id="UP000735302"/>
    </source>
</evidence>
<dbReference type="EMBL" id="BLXT01001848">
    <property type="protein sequence ID" value="GFN88325.1"/>
    <property type="molecule type" value="Genomic_DNA"/>
</dbReference>
<proteinExistence type="predicted"/>
<comment type="caution">
    <text evidence="1">The sequence shown here is derived from an EMBL/GenBank/DDBJ whole genome shotgun (WGS) entry which is preliminary data.</text>
</comment>
<accession>A0AAV3YM44</accession>
<evidence type="ECO:0000313" key="1">
    <source>
        <dbReference type="EMBL" id="GFN88325.1"/>
    </source>
</evidence>
<organism evidence="1 2">
    <name type="scientific">Plakobranchus ocellatus</name>
    <dbReference type="NCBI Taxonomy" id="259542"/>
    <lineage>
        <taxon>Eukaryota</taxon>
        <taxon>Metazoa</taxon>
        <taxon>Spiralia</taxon>
        <taxon>Lophotrochozoa</taxon>
        <taxon>Mollusca</taxon>
        <taxon>Gastropoda</taxon>
        <taxon>Heterobranchia</taxon>
        <taxon>Euthyneura</taxon>
        <taxon>Panpulmonata</taxon>
        <taxon>Sacoglossa</taxon>
        <taxon>Placobranchoidea</taxon>
        <taxon>Plakobranchidae</taxon>
        <taxon>Plakobranchus</taxon>
    </lineage>
</organism>
<protein>
    <submittedName>
        <fullName evidence="1">Uncharacterized protein</fullName>
    </submittedName>
</protein>
<dbReference type="AlphaFoldDB" id="A0AAV3YM44"/>
<dbReference type="Proteomes" id="UP000735302">
    <property type="component" value="Unassembled WGS sequence"/>
</dbReference>
<gene>
    <name evidence="1" type="ORF">PoB_001483100</name>
</gene>
<sequence length="156" mass="17513">MHGDTSQAAVECFHCDGHGAQFPACLQTSHTCHDDQDCVREIDHAHESCDFGGMEVHHKCQKCCDTTECVTQLSANLTAKLMADGGIMCPNGCKDDKPEDCKAHAVWCTTNQFCQITRDDHHNVKGECKDDHELKVKIKCYSSPRNEEFFFQCQKT</sequence>
<keyword evidence="2" id="KW-1185">Reference proteome</keyword>
<reference evidence="1 2" key="1">
    <citation type="journal article" date="2021" name="Elife">
        <title>Chloroplast acquisition without the gene transfer in kleptoplastic sea slugs, Plakobranchus ocellatus.</title>
        <authorList>
            <person name="Maeda T."/>
            <person name="Takahashi S."/>
            <person name="Yoshida T."/>
            <person name="Shimamura S."/>
            <person name="Takaki Y."/>
            <person name="Nagai Y."/>
            <person name="Toyoda A."/>
            <person name="Suzuki Y."/>
            <person name="Arimoto A."/>
            <person name="Ishii H."/>
            <person name="Satoh N."/>
            <person name="Nishiyama T."/>
            <person name="Hasebe M."/>
            <person name="Maruyama T."/>
            <person name="Minagawa J."/>
            <person name="Obokata J."/>
            <person name="Shigenobu S."/>
        </authorList>
    </citation>
    <scope>NUCLEOTIDE SEQUENCE [LARGE SCALE GENOMIC DNA]</scope>
</reference>
<name>A0AAV3YM44_9GAST</name>